<name>A0A9P0GJH2_9CUCU</name>
<dbReference type="EMBL" id="OV651819">
    <property type="protein sequence ID" value="CAH1113182.1"/>
    <property type="molecule type" value="Genomic_DNA"/>
</dbReference>
<sequence>MSSSQRSWLNHPNVFCSDFVRVPIVWRESKNHHDDCYFCSVNVKGFIRHKKGKWEYPDLKLARRPIPHNEEIPVLVCITLSDVSISEVEKIDDQYSNSSKHENAINTLAVLLRTE</sequence>
<keyword evidence="2" id="KW-1185">Reference proteome</keyword>
<evidence type="ECO:0000313" key="1">
    <source>
        <dbReference type="EMBL" id="CAH1113182.1"/>
    </source>
</evidence>
<dbReference type="Proteomes" id="UP001153636">
    <property type="component" value="Chromosome 7"/>
</dbReference>
<dbReference type="AlphaFoldDB" id="A0A9P0GJH2"/>
<proteinExistence type="predicted"/>
<evidence type="ECO:0000313" key="2">
    <source>
        <dbReference type="Proteomes" id="UP001153636"/>
    </source>
</evidence>
<accession>A0A9P0GJH2</accession>
<dbReference type="OrthoDB" id="8063408at2759"/>
<reference evidence="1" key="1">
    <citation type="submission" date="2022-01" db="EMBL/GenBank/DDBJ databases">
        <authorList>
            <person name="King R."/>
        </authorList>
    </citation>
    <scope>NUCLEOTIDE SEQUENCE</scope>
</reference>
<gene>
    <name evidence="1" type="ORF">PSYICH_LOCUS13440</name>
</gene>
<protein>
    <submittedName>
        <fullName evidence="1">Uncharacterized protein</fullName>
    </submittedName>
</protein>
<organism evidence="1 2">
    <name type="scientific">Psylliodes chrysocephalus</name>
    <dbReference type="NCBI Taxonomy" id="3402493"/>
    <lineage>
        <taxon>Eukaryota</taxon>
        <taxon>Metazoa</taxon>
        <taxon>Ecdysozoa</taxon>
        <taxon>Arthropoda</taxon>
        <taxon>Hexapoda</taxon>
        <taxon>Insecta</taxon>
        <taxon>Pterygota</taxon>
        <taxon>Neoptera</taxon>
        <taxon>Endopterygota</taxon>
        <taxon>Coleoptera</taxon>
        <taxon>Polyphaga</taxon>
        <taxon>Cucujiformia</taxon>
        <taxon>Chrysomeloidea</taxon>
        <taxon>Chrysomelidae</taxon>
        <taxon>Galerucinae</taxon>
        <taxon>Alticini</taxon>
        <taxon>Psylliodes</taxon>
    </lineage>
</organism>